<sequence length="164" mass="17894">MTSSVLLKIFAGLAALGVIAYCCLWYATGEPSNPWLLRLALAAFLIALVMSVVNPETRPRLMLRFLAALFALFTLIAFAADVSRPAADGSSGAISLMQHLQTWSPAFVASLQRSATATVDPFFWDPVLTSILNLPGTVIFLLLTIACGYLGRPRRRIRIFANDY</sequence>
<name>A0A1I7MXN2_9HYPH</name>
<proteinExistence type="predicted"/>
<gene>
    <name evidence="2" type="ORF">SAMN04488557_0699</name>
</gene>
<dbReference type="AlphaFoldDB" id="A0A1I7MXN2"/>
<feature type="transmembrane region" description="Helical" evidence="1">
    <location>
        <begin position="7"/>
        <end position="29"/>
    </location>
</feature>
<accession>A0A1I7MXN2</accession>
<dbReference type="EMBL" id="FPCH01000001">
    <property type="protein sequence ID" value="SFV27187.1"/>
    <property type="molecule type" value="Genomic_DNA"/>
</dbReference>
<organism evidence="2 3">
    <name type="scientific">Hyphomicrobium facile</name>
    <dbReference type="NCBI Taxonomy" id="51670"/>
    <lineage>
        <taxon>Bacteria</taxon>
        <taxon>Pseudomonadati</taxon>
        <taxon>Pseudomonadota</taxon>
        <taxon>Alphaproteobacteria</taxon>
        <taxon>Hyphomicrobiales</taxon>
        <taxon>Hyphomicrobiaceae</taxon>
        <taxon>Hyphomicrobium</taxon>
    </lineage>
</organism>
<evidence type="ECO:0000256" key="1">
    <source>
        <dbReference type="SAM" id="Phobius"/>
    </source>
</evidence>
<feature type="transmembrane region" description="Helical" evidence="1">
    <location>
        <begin position="61"/>
        <end position="80"/>
    </location>
</feature>
<dbReference type="RefSeq" id="WP_092864230.1">
    <property type="nucleotide sequence ID" value="NZ_FPCH01000001.1"/>
</dbReference>
<reference evidence="3" key="1">
    <citation type="submission" date="2016-10" db="EMBL/GenBank/DDBJ databases">
        <authorList>
            <person name="Varghese N."/>
            <person name="Submissions S."/>
        </authorList>
    </citation>
    <scope>NUCLEOTIDE SEQUENCE [LARGE SCALE GENOMIC DNA]</scope>
    <source>
        <strain evidence="3">DSM 1565</strain>
    </source>
</reference>
<feature type="transmembrane region" description="Helical" evidence="1">
    <location>
        <begin position="131"/>
        <end position="151"/>
    </location>
</feature>
<dbReference type="OrthoDB" id="7679120at2"/>
<keyword evidence="1" id="KW-0812">Transmembrane</keyword>
<protein>
    <submittedName>
        <fullName evidence="2">Uncharacterized protein</fullName>
    </submittedName>
</protein>
<keyword evidence="1" id="KW-0472">Membrane</keyword>
<keyword evidence="1" id="KW-1133">Transmembrane helix</keyword>
<evidence type="ECO:0000313" key="3">
    <source>
        <dbReference type="Proteomes" id="UP000199423"/>
    </source>
</evidence>
<feature type="transmembrane region" description="Helical" evidence="1">
    <location>
        <begin position="35"/>
        <end position="54"/>
    </location>
</feature>
<dbReference type="Proteomes" id="UP000199423">
    <property type="component" value="Unassembled WGS sequence"/>
</dbReference>
<keyword evidence="3" id="KW-1185">Reference proteome</keyword>
<evidence type="ECO:0000313" key="2">
    <source>
        <dbReference type="EMBL" id="SFV27187.1"/>
    </source>
</evidence>